<dbReference type="Proteomes" id="UP000053660">
    <property type="component" value="Unassembled WGS sequence"/>
</dbReference>
<dbReference type="InterPro" id="IPR011009">
    <property type="entry name" value="Kinase-like_dom_sf"/>
</dbReference>
<dbReference type="SMART" id="SM00587">
    <property type="entry name" value="CHK"/>
    <property type="match status" value="1"/>
</dbReference>
<organism evidence="2 3">
    <name type="scientific">Oesophagostomum dentatum</name>
    <name type="common">Nodular worm</name>
    <dbReference type="NCBI Taxonomy" id="61180"/>
    <lineage>
        <taxon>Eukaryota</taxon>
        <taxon>Metazoa</taxon>
        <taxon>Ecdysozoa</taxon>
        <taxon>Nematoda</taxon>
        <taxon>Chromadorea</taxon>
        <taxon>Rhabditida</taxon>
        <taxon>Rhabditina</taxon>
        <taxon>Rhabditomorpha</taxon>
        <taxon>Strongyloidea</taxon>
        <taxon>Strongylidae</taxon>
        <taxon>Oesophagostomum</taxon>
    </lineage>
</organism>
<evidence type="ECO:0000259" key="1">
    <source>
        <dbReference type="SMART" id="SM00587"/>
    </source>
</evidence>
<keyword evidence="3" id="KW-1185">Reference proteome</keyword>
<feature type="domain" description="CHK kinase-like" evidence="1">
    <location>
        <begin position="64"/>
        <end position="250"/>
    </location>
</feature>
<dbReference type="SUPFAM" id="SSF56112">
    <property type="entry name" value="Protein kinase-like (PK-like)"/>
    <property type="match status" value="1"/>
</dbReference>
<dbReference type="PANTHER" id="PTHR23020:SF8">
    <property type="entry name" value="CHK KINASE-LIKE DOMAIN-CONTAINING PROTEIN"/>
    <property type="match status" value="1"/>
</dbReference>
<dbReference type="OrthoDB" id="411145at2759"/>
<evidence type="ECO:0000313" key="2">
    <source>
        <dbReference type="EMBL" id="KHJ97670.1"/>
    </source>
</evidence>
<evidence type="ECO:0000313" key="3">
    <source>
        <dbReference type="Proteomes" id="UP000053660"/>
    </source>
</evidence>
<dbReference type="InterPro" id="IPR052961">
    <property type="entry name" value="Oxido-Kinase-like_Enzymes"/>
</dbReference>
<dbReference type="Pfam" id="PF07914">
    <property type="entry name" value="DUF1679"/>
    <property type="match status" value="1"/>
</dbReference>
<dbReference type="Gene3D" id="3.90.1200.10">
    <property type="match status" value="1"/>
</dbReference>
<dbReference type="EMBL" id="KN549416">
    <property type="protein sequence ID" value="KHJ97670.1"/>
    <property type="molecule type" value="Genomic_DNA"/>
</dbReference>
<sequence>MKAVGHGLGAHVPAEEACNAYDNLVRDAHNREVNTYRLYLPFDTRMPQFYFAKEFSEDNRFKGILGMELVENVETIPISQNLKPEDLSDVLRSLAYIEAKSLKFTHEEKRKLGENPIPLLYHTIMDSDAISKWIREMYMETEVLRPSGEVLEKMVAELFVPELTSTLHQELGMRDVLVHGDLWSLNLMLSKTGDRLKLSKIIDYQYAHFGSSGEDLCRLFISTLSGKDRRENWEKLSEEFYGYFEQYCEGEMPFTLGQLKESYRRIFPLAGIFLAEVLNFIPKIGGKNLSDEERATMKEVLLEKTATLFEDILEFAMRNQNIQKGAD</sequence>
<reference evidence="2 3" key="1">
    <citation type="submission" date="2014-03" db="EMBL/GenBank/DDBJ databases">
        <title>Draft genome of the hookworm Oesophagostomum dentatum.</title>
        <authorList>
            <person name="Mitreva M."/>
        </authorList>
    </citation>
    <scope>NUCLEOTIDE SEQUENCE [LARGE SCALE GENOMIC DNA]</scope>
    <source>
        <strain evidence="2 3">OD-Hann</strain>
    </source>
</reference>
<protein>
    <recommendedName>
        <fullName evidence="1">CHK kinase-like domain-containing protein</fullName>
    </recommendedName>
</protein>
<accession>A0A0B1TQN0</accession>
<dbReference type="InterPro" id="IPR012877">
    <property type="entry name" value="Dhs-27"/>
</dbReference>
<name>A0A0B1TQN0_OESDE</name>
<dbReference type="InterPro" id="IPR015897">
    <property type="entry name" value="CHK_kinase-like"/>
</dbReference>
<proteinExistence type="predicted"/>
<dbReference type="AlphaFoldDB" id="A0A0B1TQN0"/>
<gene>
    <name evidence="2" type="ORF">OESDEN_02345</name>
</gene>
<dbReference type="PANTHER" id="PTHR23020">
    <property type="entry name" value="UNCHARACTERIZED NUCLEAR HORMONE RECEPTOR-RELATED"/>
    <property type="match status" value="1"/>
</dbReference>